<sequence length="375" mass="43166">MRYEAAGLTVLYVLTFLIVLPVLCSTWRYSVYYRGAESTDENDPSVLSYLSDVTTSAVNDEADERPMFLLVTIVTVRREGHFYLSRVVARLHQLLSAYNGGHGNDGVVRAMICNVDRDPQLHQEALDLQTIYPVVRRDGQPAISHGDLMDKEKDDYIFCLNASRHYHDQISIKKRQSSGTYYILVLEDDAVPLNDLLPVTRRLIDYLKMRRSDDHQDFFYVKLYHPERLQNYWQPEPWRIAEWMAVSVLSVFLLQVVLGLRLRRHSLWIVYFMALTECLGRPHLLQFKRWIFARLASPAAAYNLLAATECCTPAMLFSNTSAYLASAFLSSVTCKRGYAKDTALYLYARQSGRQAFVVEPNLVQHIGRVSTLRFN</sequence>
<evidence type="ECO:0000313" key="1">
    <source>
        <dbReference type="EMBL" id="KZS15952.1"/>
    </source>
</evidence>
<dbReference type="Proteomes" id="UP000076858">
    <property type="component" value="Unassembled WGS sequence"/>
</dbReference>
<reference evidence="1 2" key="1">
    <citation type="submission" date="2016-03" db="EMBL/GenBank/DDBJ databases">
        <title>EvidentialGene: Evidence-directed Construction of Genes on Genomes.</title>
        <authorList>
            <person name="Gilbert D.G."/>
            <person name="Choi J.-H."/>
            <person name="Mockaitis K."/>
            <person name="Colbourne J."/>
            <person name="Pfrender M."/>
        </authorList>
    </citation>
    <scope>NUCLEOTIDE SEQUENCE [LARGE SCALE GENOMIC DNA]</scope>
    <source>
        <strain evidence="1 2">Xinb3</strain>
        <tissue evidence="1">Complete organism</tissue>
    </source>
</reference>
<dbReference type="GO" id="GO:0006506">
    <property type="term" value="P:GPI anchor biosynthetic process"/>
    <property type="evidence" value="ECO:0007669"/>
    <property type="project" value="InterPro"/>
</dbReference>
<evidence type="ECO:0000313" key="2">
    <source>
        <dbReference type="Proteomes" id="UP000076858"/>
    </source>
</evidence>
<proteinExistence type="predicted"/>
<name>A0A0P5WP70_9CRUS</name>
<keyword evidence="2" id="KW-1185">Reference proteome</keyword>
<organism evidence="1 2">
    <name type="scientific">Daphnia magna</name>
    <dbReference type="NCBI Taxonomy" id="35525"/>
    <lineage>
        <taxon>Eukaryota</taxon>
        <taxon>Metazoa</taxon>
        <taxon>Ecdysozoa</taxon>
        <taxon>Arthropoda</taxon>
        <taxon>Crustacea</taxon>
        <taxon>Branchiopoda</taxon>
        <taxon>Diplostraca</taxon>
        <taxon>Cladocera</taxon>
        <taxon>Anomopoda</taxon>
        <taxon>Daphniidae</taxon>
        <taxon>Daphnia</taxon>
    </lineage>
</organism>
<protein>
    <submittedName>
        <fullName evidence="1">Transmembrane protein 246</fullName>
    </submittedName>
</protein>
<dbReference type="OrthoDB" id="2016523at2759"/>
<dbReference type="PANTHER" id="PTHR31410:SF1">
    <property type="entry name" value="POST-GPI ATTACHMENT TO PROTEINS FACTOR 4"/>
    <property type="match status" value="1"/>
</dbReference>
<dbReference type="GO" id="GO:0016757">
    <property type="term" value="F:glycosyltransferase activity"/>
    <property type="evidence" value="ECO:0007669"/>
    <property type="project" value="InterPro"/>
</dbReference>
<dbReference type="GO" id="GO:0000139">
    <property type="term" value="C:Golgi membrane"/>
    <property type="evidence" value="ECO:0007669"/>
    <property type="project" value="InterPro"/>
</dbReference>
<dbReference type="PANTHER" id="PTHR31410">
    <property type="entry name" value="TRANSMEMBRANE PROTEIN 246"/>
    <property type="match status" value="1"/>
</dbReference>
<dbReference type="CDD" id="cd22190">
    <property type="entry name" value="PGAP4"/>
    <property type="match status" value="1"/>
</dbReference>
<dbReference type="EMBL" id="LRGB01000781">
    <property type="protein sequence ID" value="KZS15952.1"/>
    <property type="molecule type" value="Genomic_DNA"/>
</dbReference>
<dbReference type="InterPro" id="IPR029675">
    <property type="entry name" value="PGAP4"/>
</dbReference>
<accession>A0A0P5WP70</accession>
<comment type="caution">
    <text evidence="1">The sequence shown here is derived from an EMBL/GenBank/DDBJ whole genome shotgun (WGS) entry which is preliminary data.</text>
</comment>
<keyword evidence="1" id="KW-0812">Transmembrane</keyword>
<keyword evidence="1" id="KW-0472">Membrane</keyword>
<gene>
    <name evidence="1" type="ORF">APZ42_018364</name>
</gene>
<dbReference type="AlphaFoldDB" id="A0A0P5WP70"/>